<feature type="region of interest" description="Disordered" evidence="2">
    <location>
        <begin position="1"/>
        <end position="22"/>
    </location>
</feature>
<feature type="domain" description="C2H2-type" evidence="3">
    <location>
        <begin position="27"/>
        <end position="54"/>
    </location>
</feature>
<evidence type="ECO:0000313" key="4">
    <source>
        <dbReference type="EMBL" id="KAK7481204.1"/>
    </source>
</evidence>
<dbReference type="SUPFAM" id="SSF57667">
    <property type="entry name" value="beta-beta-alpha zinc fingers"/>
    <property type="match status" value="1"/>
</dbReference>
<gene>
    <name evidence="4" type="ORF">BaRGS_00027464</name>
</gene>
<dbReference type="PROSITE" id="PS00028">
    <property type="entry name" value="ZINC_FINGER_C2H2_1"/>
    <property type="match status" value="1"/>
</dbReference>
<dbReference type="SMART" id="SM00355">
    <property type="entry name" value="ZnF_C2H2"/>
    <property type="match status" value="2"/>
</dbReference>
<keyword evidence="5" id="KW-1185">Reference proteome</keyword>
<keyword evidence="1" id="KW-0863">Zinc-finger</keyword>
<reference evidence="4 5" key="1">
    <citation type="journal article" date="2023" name="Sci. Data">
        <title>Genome assembly of the Korean intertidal mud-creeper Batillaria attramentaria.</title>
        <authorList>
            <person name="Patra A.K."/>
            <person name="Ho P.T."/>
            <person name="Jun S."/>
            <person name="Lee S.J."/>
            <person name="Kim Y."/>
            <person name="Won Y.J."/>
        </authorList>
    </citation>
    <scope>NUCLEOTIDE SEQUENCE [LARGE SCALE GENOMIC DNA]</scope>
    <source>
        <strain evidence="4">Wonlab-2016</strain>
    </source>
</reference>
<name>A0ABD0K1T2_9CAEN</name>
<dbReference type="InterPro" id="IPR013087">
    <property type="entry name" value="Znf_C2H2_type"/>
</dbReference>
<comment type="caution">
    <text evidence="4">The sequence shown here is derived from an EMBL/GenBank/DDBJ whole genome shotgun (WGS) entry which is preliminary data.</text>
</comment>
<organism evidence="4 5">
    <name type="scientific">Batillaria attramentaria</name>
    <dbReference type="NCBI Taxonomy" id="370345"/>
    <lineage>
        <taxon>Eukaryota</taxon>
        <taxon>Metazoa</taxon>
        <taxon>Spiralia</taxon>
        <taxon>Lophotrochozoa</taxon>
        <taxon>Mollusca</taxon>
        <taxon>Gastropoda</taxon>
        <taxon>Caenogastropoda</taxon>
        <taxon>Sorbeoconcha</taxon>
        <taxon>Cerithioidea</taxon>
        <taxon>Batillariidae</taxon>
        <taxon>Batillaria</taxon>
    </lineage>
</organism>
<evidence type="ECO:0000259" key="3">
    <source>
        <dbReference type="PROSITE" id="PS50157"/>
    </source>
</evidence>
<dbReference type="AlphaFoldDB" id="A0ABD0K1T2"/>
<dbReference type="Gene3D" id="3.30.160.60">
    <property type="entry name" value="Classic Zinc Finger"/>
    <property type="match status" value="1"/>
</dbReference>
<protein>
    <recommendedName>
        <fullName evidence="3">C2H2-type domain-containing protein</fullName>
    </recommendedName>
</protein>
<evidence type="ECO:0000256" key="1">
    <source>
        <dbReference type="PROSITE-ProRule" id="PRU00042"/>
    </source>
</evidence>
<keyword evidence="1" id="KW-0862">Zinc</keyword>
<dbReference type="InterPro" id="IPR036236">
    <property type="entry name" value="Znf_C2H2_sf"/>
</dbReference>
<accession>A0ABD0K1T2</accession>
<proteinExistence type="predicted"/>
<dbReference type="Proteomes" id="UP001519460">
    <property type="component" value="Unassembled WGS sequence"/>
</dbReference>
<evidence type="ECO:0000313" key="5">
    <source>
        <dbReference type="Proteomes" id="UP001519460"/>
    </source>
</evidence>
<evidence type="ECO:0000256" key="2">
    <source>
        <dbReference type="SAM" id="MobiDB-lite"/>
    </source>
</evidence>
<sequence length="88" mass="10416">MYLDTGVLSAQPRHNQRLRLGDRQPPYSCTRCGRQYSHQPGLIRHRKQCEGRYDIQCPVCYKQFHRRDACKQHILSKHPDYTENTTTA</sequence>
<dbReference type="PROSITE" id="PS50157">
    <property type="entry name" value="ZINC_FINGER_C2H2_2"/>
    <property type="match status" value="1"/>
</dbReference>
<dbReference type="EMBL" id="JACVVK020000265">
    <property type="protein sequence ID" value="KAK7481204.1"/>
    <property type="molecule type" value="Genomic_DNA"/>
</dbReference>
<keyword evidence="1" id="KW-0479">Metal-binding</keyword>
<dbReference type="GO" id="GO:0008270">
    <property type="term" value="F:zinc ion binding"/>
    <property type="evidence" value="ECO:0007669"/>
    <property type="project" value="UniProtKB-KW"/>
</dbReference>